<name>A0A382YW84_9ZZZZ</name>
<dbReference type="EMBL" id="UINC01178829">
    <property type="protein sequence ID" value="SVD87199.1"/>
    <property type="molecule type" value="Genomic_DNA"/>
</dbReference>
<accession>A0A382YW84</accession>
<organism evidence="1">
    <name type="scientific">marine metagenome</name>
    <dbReference type="NCBI Taxonomy" id="408172"/>
    <lineage>
        <taxon>unclassified sequences</taxon>
        <taxon>metagenomes</taxon>
        <taxon>ecological metagenomes</taxon>
    </lineage>
</organism>
<protein>
    <submittedName>
        <fullName evidence="1">Uncharacterized protein</fullName>
    </submittedName>
</protein>
<evidence type="ECO:0000313" key="1">
    <source>
        <dbReference type="EMBL" id="SVD87199.1"/>
    </source>
</evidence>
<gene>
    <name evidence="1" type="ORF">METZ01_LOCUS440053</name>
</gene>
<feature type="non-terminal residue" evidence="1">
    <location>
        <position position="64"/>
    </location>
</feature>
<dbReference type="AlphaFoldDB" id="A0A382YW84"/>
<reference evidence="1" key="1">
    <citation type="submission" date="2018-05" db="EMBL/GenBank/DDBJ databases">
        <authorList>
            <person name="Lanie J.A."/>
            <person name="Ng W.-L."/>
            <person name="Kazmierczak K.M."/>
            <person name="Andrzejewski T.M."/>
            <person name="Davidsen T.M."/>
            <person name="Wayne K.J."/>
            <person name="Tettelin H."/>
            <person name="Glass J.I."/>
            <person name="Rusch D."/>
            <person name="Podicherti R."/>
            <person name="Tsui H.-C.T."/>
            <person name="Winkler M.E."/>
        </authorList>
    </citation>
    <scope>NUCLEOTIDE SEQUENCE</scope>
</reference>
<feature type="non-terminal residue" evidence="1">
    <location>
        <position position="1"/>
    </location>
</feature>
<sequence length="64" mass="7292">MKNFFLVLTVFLFSSTLLFAEYRLEPVNCTLKKKSNCGAYLYNSNTGATYFCDSEKCTEIMPAL</sequence>
<proteinExistence type="predicted"/>